<reference evidence="7 8" key="1">
    <citation type="submission" date="2015-10" db="EMBL/GenBank/DDBJ databases">
        <title>The cercosporin biosynthetic gene cluster was horizontally transferred to several fungal lineages and shown to be expanded in Cercospora beticola based on microsynteny with recipient genomes.</title>
        <authorList>
            <person name="De Jonge R."/>
            <person name="Ebert M.K."/>
            <person name="Suttle J.C."/>
            <person name="Jurick Ii W.M."/>
            <person name="Secor G.A."/>
            <person name="Thomma B.P."/>
            <person name="Van De Peer Y."/>
            <person name="Bolton M.D."/>
        </authorList>
    </citation>
    <scope>NUCLEOTIDE SEQUENCE [LARGE SCALE GENOMIC DNA]</scope>
    <source>
        <strain evidence="7 8">09-40</strain>
    </source>
</reference>
<keyword evidence="5" id="KW-0539">Nucleus</keyword>
<comment type="subcellular location">
    <subcellularLocation>
        <location evidence="1">Nucleus</location>
    </subcellularLocation>
</comment>
<dbReference type="OrthoDB" id="4456959at2759"/>
<dbReference type="CDD" id="cd12148">
    <property type="entry name" value="fungal_TF_MHR"/>
    <property type="match status" value="1"/>
</dbReference>
<dbReference type="GO" id="GO:0005634">
    <property type="term" value="C:nucleus"/>
    <property type="evidence" value="ECO:0007669"/>
    <property type="project" value="UniProtKB-SubCell"/>
</dbReference>
<dbReference type="PANTHER" id="PTHR47338:SF23">
    <property type="entry name" value="ZN(II)2CYS6 TRANSCRIPTION FACTOR (EUROFUNG)"/>
    <property type="match status" value="1"/>
</dbReference>
<dbReference type="Proteomes" id="UP000230605">
    <property type="component" value="Chromosome 1"/>
</dbReference>
<dbReference type="Pfam" id="PF04082">
    <property type="entry name" value="Fungal_trans"/>
    <property type="match status" value="1"/>
</dbReference>
<organism evidence="7 8">
    <name type="scientific">Cercospora beticola</name>
    <name type="common">Sugarbeet leaf spot fungus</name>
    <dbReference type="NCBI Taxonomy" id="122368"/>
    <lineage>
        <taxon>Eukaryota</taxon>
        <taxon>Fungi</taxon>
        <taxon>Dikarya</taxon>
        <taxon>Ascomycota</taxon>
        <taxon>Pezizomycotina</taxon>
        <taxon>Dothideomycetes</taxon>
        <taxon>Dothideomycetidae</taxon>
        <taxon>Mycosphaerellales</taxon>
        <taxon>Mycosphaerellaceae</taxon>
        <taxon>Cercospora</taxon>
    </lineage>
</organism>
<dbReference type="InterPro" id="IPR050815">
    <property type="entry name" value="TF_fung"/>
</dbReference>
<dbReference type="SMART" id="SM00906">
    <property type="entry name" value="Fungal_trans"/>
    <property type="match status" value="1"/>
</dbReference>
<evidence type="ECO:0000256" key="5">
    <source>
        <dbReference type="ARBA" id="ARBA00023242"/>
    </source>
</evidence>
<evidence type="ECO:0000256" key="3">
    <source>
        <dbReference type="ARBA" id="ARBA00023015"/>
    </source>
</evidence>
<dbReference type="GO" id="GO:0006351">
    <property type="term" value="P:DNA-templated transcription"/>
    <property type="evidence" value="ECO:0007669"/>
    <property type="project" value="InterPro"/>
</dbReference>
<dbReference type="GO" id="GO:0008270">
    <property type="term" value="F:zinc ion binding"/>
    <property type="evidence" value="ECO:0007669"/>
    <property type="project" value="InterPro"/>
</dbReference>
<dbReference type="AlphaFoldDB" id="A0A2G5IAS8"/>
<dbReference type="EMBL" id="LKMD01000100">
    <property type="protein sequence ID" value="PIB01908.1"/>
    <property type="molecule type" value="Genomic_DNA"/>
</dbReference>
<keyword evidence="4" id="KW-0804">Transcription</keyword>
<dbReference type="PANTHER" id="PTHR47338">
    <property type="entry name" value="ZN(II)2CYS6 TRANSCRIPTION FACTOR (EUROFUNG)-RELATED"/>
    <property type="match status" value="1"/>
</dbReference>
<dbReference type="GO" id="GO:0003677">
    <property type="term" value="F:DNA binding"/>
    <property type="evidence" value="ECO:0007669"/>
    <property type="project" value="InterPro"/>
</dbReference>
<evidence type="ECO:0000259" key="6">
    <source>
        <dbReference type="SMART" id="SM00906"/>
    </source>
</evidence>
<protein>
    <recommendedName>
        <fullName evidence="6">Xylanolytic transcriptional activator regulatory domain-containing protein</fullName>
    </recommendedName>
</protein>
<keyword evidence="3" id="KW-0805">Transcription regulation</keyword>
<proteinExistence type="predicted"/>
<name>A0A2G5IAS8_CERBT</name>
<evidence type="ECO:0000313" key="7">
    <source>
        <dbReference type="EMBL" id="PIB01908.1"/>
    </source>
</evidence>
<evidence type="ECO:0000313" key="8">
    <source>
        <dbReference type="Proteomes" id="UP000230605"/>
    </source>
</evidence>
<keyword evidence="2" id="KW-0479">Metal-binding</keyword>
<dbReference type="InterPro" id="IPR007219">
    <property type="entry name" value="XnlR_reg_dom"/>
</dbReference>
<sequence length="495" mass="55867">MIHQGRFSQGSSGATTREETCTLLDAMTVAAAKFVPGNKLTSESKTSLRKRIFENAIAHSSLAALQALIILAFDDLGSGNIDRAWQTLGFLTKTTIYMQISQEPDDQNRHPFCQPVRPLRPTDDFTTTEERRRIFWIAFLLERCCAVTTGWPTSTYADDIHRRLPCDGHLWRKEELVVTPYFGTWDKCRSTLELSTIGALAYNIEATDSMSRVMSYVLQSRVDVRDAVQITAWLGRFKELDSRLVHWKLLLPQKWRANPNMTRHVPLMDPNLTTAHLTHNATMILLHQIIAYAPPHWHFRSRLPVDCSVDACYLASVEIASIAEKYIHRSLAESPMSSACAFCLFIAARVLLIWWQSNGNNGLPSEFWSILRSLDEMSARWTGVAAAGLKQDIFARYATRLRQLHSLCVSNLSYRINVMYWASEANQDFSLSLALATQPTRSDSDNIPSAEPHAADFDAISGLMLDQDFADLDRIIAFDDGMMFAATLDTTSAMW</sequence>
<evidence type="ECO:0000256" key="2">
    <source>
        <dbReference type="ARBA" id="ARBA00022723"/>
    </source>
</evidence>
<gene>
    <name evidence="7" type="ORF">CB0940_00025</name>
</gene>
<feature type="domain" description="Xylanolytic transcriptional activator regulatory" evidence="6">
    <location>
        <begin position="84"/>
        <end position="171"/>
    </location>
</feature>
<comment type="caution">
    <text evidence="7">The sequence shown here is derived from an EMBL/GenBank/DDBJ whole genome shotgun (WGS) entry which is preliminary data.</text>
</comment>
<evidence type="ECO:0000256" key="1">
    <source>
        <dbReference type="ARBA" id="ARBA00004123"/>
    </source>
</evidence>
<accession>A0A2G5IAS8</accession>
<evidence type="ECO:0000256" key="4">
    <source>
        <dbReference type="ARBA" id="ARBA00023163"/>
    </source>
</evidence>
<dbReference type="GO" id="GO:0000981">
    <property type="term" value="F:DNA-binding transcription factor activity, RNA polymerase II-specific"/>
    <property type="evidence" value="ECO:0007669"/>
    <property type="project" value="InterPro"/>
</dbReference>